<keyword evidence="5 7" id="KW-1133">Transmembrane helix</keyword>
<dbReference type="RefSeq" id="WP_100429649.1">
    <property type="nucleotide sequence ID" value="NZ_CP033019.1"/>
</dbReference>
<dbReference type="InterPro" id="IPR049177">
    <property type="entry name" value="MgtC_SapB_SrpB_YhiD_N"/>
</dbReference>
<name>A0A3G2E8H2_9BURK</name>
<comment type="subcellular location">
    <subcellularLocation>
        <location evidence="7">Cell inner membrane</location>
        <topology evidence="7">Multi-pass membrane protein</topology>
    </subcellularLocation>
    <subcellularLocation>
        <location evidence="1">Cell membrane</location>
        <topology evidence="1">Multi-pass membrane protein</topology>
    </subcellularLocation>
</comment>
<feature type="transmembrane region" description="Helical" evidence="7">
    <location>
        <begin position="71"/>
        <end position="91"/>
    </location>
</feature>
<dbReference type="PRINTS" id="PR01837">
    <property type="entry name" value="MGTCSAPBPROT"/>
</dbReference>
<keyword evidence="6 7" id="KW-0472">Membrane</keyword>
<evidence type="ECO:0000256" key="3">
    <source>
        <dbReference type="ARBA" id="ARBA00022475"/>
    </source>
</evidence>
<feature type="transmembrane region" description="Helical" evidence="7">
    <location>
        <begin position="43"/>
        <end position="64"/>
    </location>
</feature>
<dbReference type="InterPro" id="IPR003416">
    <property type="entry name" value="MgtC/SapB/SrpB/YhiD_fam"/>
</dbReference>
<keyword evidence="3" id="KW-1003">Cell membrane</keyword>
<evidence type="ECO:0000256" key="1">
    <source>
        <dbReference type="ARBA" id="ARBA00004651"/>
    </source>
</evidence>
<evidence type="ECO:0000256" key="4">
    <source>
        <dbReference type="ARBA" id="ARBA00022692"/>
    </source>
</evidence>
<sequence>MLRFQAMSWIEVASHIIDMLIAYALALPIGWDRESATNGGAGLRTFPIVAMASCGFILIGIGAFGENSPQLAQVLYGLIVGIGFIGTGTIFKSSSEMRGNTTASTVWVTGAIGAAVGFALYDIAVVLSFVTFLTLRLRKLNT</sequence>
<evidence type="ECO:0000313" key="10">
    <source>
        <dbReference type="Proteomes" id="UP000279594"/>
    </source>
</evidence>
<dbReference type="GO" id="GO:0005886">
    <property type="term" value="C:plasma membrane"/>
    <property type="evidence" value="ECO:0007669"/>
    <property type="project" value="UniProtKB-SubCell"/>
</dbReference>
<evidence type="ECO:0000256" key="6">
    <source>
        <dbReference type="ARBA" id="ARBA00023136"/>
    </source>
</evidence>
<dbReference type="Pfam" id="PF02308">
    <property type="entry name" value="MgtC"/>
    <property type="match status" value="1"/>
</dbReference>
<feature type="transmembrane region" description="Helical" evidence="7">
    <location>
        <begin position="111"/>
        <end position="135"/>
    </location>
</feature>
<evidence type="ECO:0000256" key="2">
    <source>
        <dbReference type="ARBA" id="ARBA00009298"/>
    </source>
</evidence>
<keyword evidence="7" id="KW-0997">Cell inner membrane</keyword>
<accession>A0A3G2E8H2</accession>
<dbReference type="PANTHER" id="PTHR33778">
    <property type="entry name" value="PROTEIN MGTC"/>
    <property type="match status" value="1"/>
</dbReference>
<protein>
    <recommendedName>
        <fullName evidence="7">Protein MgtC</fullName>
    </recommendedName>
</protein>
<keyword evidence="4 7" id="KW-0812">Transmembrane</keyword>
<organism evidence="9 10">
    <name type="scientific">Janthinobacterium agaricidamnosum</name>
    <dbReference type="NCBI Taxonomy" id="55508"/>
    <lineage>
        <taxon>Bacteria</taxon>
        <taxon>Pseudomonadati</taxon>
        <taxon>Pseudomonadota</taxon>
        <taxon>Betaproteobacteria</taxon>
        <taxon>Burkholderiales</taxon>
        <taxon>Oxalobacteraceae</taxon>
        <taxon>Janthinobacterium</taxon>
    </lineage>
</organism>
<evidence type="ECO:0000259" key="8">
    <source>
        <dbReference type="Pfam" id="PF02308"/>
    </source>
</evidence>
<evidence type="ECO:0000256" key="5">
    <source>
        <dbReference type="ARBA" id="ARBA00022989"/>
    </source>
</evidence>
<dbReference type="EMBL" id="CP033019">
    <property type="protein sequence ID" value="AYM76541.1"/>
    <property type="molecule type" value="Genomic_DNA"/>
</dbReference>
<comment type="similarity">
    <text evidence="2 7">Belongs to the MgtC/SapB family.</text>
</comment>
<feature type="domain" description="MgtC/SapB/SrpB/YhiD N-terminal" evidence="8">
    <location>
        <begin position="19"/>
        <end position="138"/>
    </location>
</feature>
<keyword evidence="10" id="KW-1185">Reference proteome</keyword>
<gene>
    <name evidence="9" type="ORF">D9M09_12590</name>
</gene>
<evidence type="ECO:0000313" key="9">
    <source>
        <dbReference type="EMBL" id="AYM76541.1"/>
    </source>
</evidence>
<feature type="transmembrane region" description="Helical" evidence="7">
    <location>
        <begin position="12"/>
        <end position="31"/>
    </location>
</feature>
<evidence type="ECO:0000256" key="7">
    <source>
        <dbReference type="RuleBase" id="RU365041"/>
    </source>
</evidence>
<reference evidence="9 10" key="1">
    <citation type="submission" date="2018-10" db="EMBL/GenBank/DDBJ databases">
        <title>Effects of UV and annual dynamics of microbial communities in freshwater RAS systems.</title>
        <authorList>
            <person name="Bekkelund A.K."/>
            <person name="Hansen B.R."/>
            <person name="Stokken H."/>
            <person name="Eriksen B.F."/>
            <person name="Kashulin N.A."/>
        </authorList>
    </citation>
    <scope>NUCLEOTIDE SEQUENCE [LARGE SCALE GENOMIC DNA]</scope>
    <source>
        <strain evidence="9 10">BHSEK</strain>
    </source>
</reference>
<dbReference type="Proteomes" id="UP000279594">
    <property type="component" value="Chromosome"/>
</dbReference>
<dbReference type="PANTHER" id="PTHR33778:SF1">
    <property type="entry name" value="MAGNESIUM TRANSPORTER YHID-RELATED"/>
    <property type="match status" value="1"/>
</dbReference>
<dbReference type="AlphaFoldDB" id="A0A3G2E8H2"/>
<proteinExistence type="inferred from homology"/>